<feature type="transmembrane region" description="Helical" evidence="1">
    <location>
        <begin position="145"/>
        <end position="167"/>
    </location>
</feature>
<dbReference type="Proteomes" id="UP001138961">
    <property type="component" value="Unassembled WGS sequence"/>
</dbReference>
<keyword evidence="1" id="KW-1133">Transmembrane helix</keyword>
<evidence type="ECO:0000256" key="1">
    <source>
        <dbReference type="SAM" id="Phobius"/>
    </source>
</evidence>
<dbReference type="RefSeq" id="WP_226747779.1">
    <property type="nucleotide sequence ID" value="NZ_JAJATZ010000003.1"/>
</dbReference>
<dbReference type="EMBL" id="JAJATZ010000003">
    <property type="protein sequence ID" value="MCB5198930.1"/>
    <property type="molecule type" value="Genomic_DNA"/>
</dbReference>
<comment type="caution">
    <text evidence="2">The sequence shown here is derived from an EMBL/GenBank/DDBJ whole genome shotgun (WGS) entry which is preliminary data.</text>
</comment>
<dbReference type="InterPro" id="IPR018723">
    <property type="entry name" value="DUF2254_membrane"/>
</dbReference>
<name>A0ABS8BT79_9RHOB</name>
<feature type="transmembrane region" description="Helical" evidence="1">
    <location>
        <begin position="114"/>
        <end position="133"/>
    </location>
</feature>
<keyword evidence="1" id="KW-0812">Transmembrane</keyword>
<reference evidence="2" key="1">
    <citation type="submission" date="2021-10" db="EMBL/GenBank/DDBJ databases">
        <title>Loktanella gaetbuli sp. nov., isolated from a tidal flat.</title>
        <authorList>
            <person name="Park S."/>
            <person name="Yoon J.-H."/>
        </authorList>
    </citation>
    <scope>NUCLEOTIDE SEQUENCE</scope>
    <source>
        <strain evidence="2">TSTF-M6</strain>
    </source>
</reference>
<accession>A0ABS8BT79</accession>
<evidence type="ECO:0000313" key="3">
    <source>
        <dbReference type="Proteomes" id="UP001138961"/>
    </source>
</evidence>
<keyword evidence="3" id="KW-1185">Reference proteome</keyword>
<dbReference type="Pfam" id="PF10011">
    <property type="entry name" value="DUF2254"/>
    <property type="match status" value="1"/>
</dbReference>
<protein>
    <submittedName>
        <fullName evidence="2">DUF2254 domain-containing protein</fullName>
    </submittedName>
</protein>
<organism evidence="2 3">
    <name type="scientific">Loktanella gaetbuli</name>
    <dbReference type="NCBI Taxonomy" id="2881335"/>
    <lineage>
        <taxon>Bacteria</taxon>
        <taxon>Pseudomonadati</taxon>
        <taxon>Pseudomonadota</taxon>
        <taxon>Alphaproteobacteria</taxon>
        <taxon>Rhodobacterales</taxon>
        <taxon>Roseobacteraceae</taxon>
        <taxon>Loktanella</taxon>
    </lineage>
</organism>
<gene>
    <name evidence="2" type="ORF">LGQ03_06730</name>
</gene>
<evidence type="ECO:0000313" key="2">
    <source>
        <dbReference type="EMBL" id="MCB5198930.1"/>
    </source>
</evidence>
<feature type="transmembrane region" description="Helical" evidence="1">
    <location>
        <begin position="20"/>
        <end position="39"/>
    </location>
</feature>
<proteinExistence type="predicted"/>
<sequence>MAAVPGRALVRKLLDDVRASYWAVPSGFVIAALILAFGMEWIDRNAQDLPFALPDAWIDTQGDGARQTLATMATAIIGVAGVMFSMTLVAVSFAADTFGPRLIGNFMRDRGTQISFGLLLGVFTYNMFILRAIKGPIDGQAPFVAQYAMVVAMVLMVIAIFTMIYYVHHVPETINVSNIASDLGHRFGRDIRRLIETRPTIEVEQISPRTDQITTDLHLKTAGYIQQMDVAALNEQAQSHDWLIDVMHAPGTFISPHVSVASVKSSKALTDSQLQGLRDAFATGNARTEDQATPFIGDQLCEMIARALSPGFNDPFTAMNCLNWLHAGLMDGLLYKGGLHPITPQRVAIHHTDFGDLLGPFERAAPYTVTDRMARLRHRELAQSLIARMPSDHAQRHGLDRLVRTLDQPEEDITV</sequence>
<keyword evidence="1" id="KW-0472">Membrane</keyword>
<feature type="transmembrane region" description="Helical" evidence="1">
    <location>
        <begin position="69"/>
        <end position="94"/>
    </location>
</feature>